<dbReference type="KEGG" id="harc:HARCEL1_09965"/>
<dbReference type="PANTHER" id="PTHR33608">
    <property type="entry name" value="BLL2464 PROTEIN"/>
    <property type="match status" value="1"/>
</dbReference>
<dbReference type="InterPro" id="IPR002881">
    <property type="entry name" value="DUF58"/>
</dbReference>
<dbReference type="RefSeq" id="WP_108383033.1">
    <property type="nucleotide sequence ID" value="NZ_CP028858.1"/>
</dbReference>
<feature type="domain" description="DUF58" evidence="1">
    <location>
        <begin position="191"/>
        <end position="360"/>
    </location>
</feature>
<accession>A0A2R4X2J6</accession>
<dbReference type="Pfam" id="PF01882">
    <property type="entry name" value="DUF58"/>
    <property type="match status" value="1"/>
</dbReference>
<gene>
    <name evidence="2" type="ORF">HARCEL1_09965</name>
</gene>
<dbReference type="GeneID" id="36512834"/>
<evidence type="ECO:0000313" key="2">
    <source>
        <dbReference type="EMBL" id="AWB28011.1"/>
    </source>
</evidence>
<evidence type="ECO:0000259" key="1">
    <source>
        <dbReference type="Pfam" id="PF01882"/>
    </source>
</evidence>
<dbReference type="EMBL" id="CP028858">
    <property type="protein sequence ID" value="AWB28011.1"/>
    <property type="molecule type" value="Genomic_DNA"/>
</dbReference>
<proteinExistence type="predicted"/>
<dbReference type="Gene3D" id="2.60.40.10">
    <property type="entry name" value="Immunoglobulins"/>
    <property type="match status" value="1"/>
</dbReference>
<dbReference type="InterPro" id="IPR013783">
    <property type="entry name" value="Ig-like_fold"/>
</dbReference>
<dbReference type="Proteomes" id="UP000244727">
    <property type="component" value="Chromosome"/>
</dbReference>
<dbReference type="PANTHER" id="PTHR33608:SF6">
    <property type="entry name" value="BLL2464 PROTEIN"/>
    <property type="match status" value="1"/>
</dbReference>
<sequence length="407" mass="44052">MSRDLAASGIAVALIAVAAGILTRQPGIAMIAVVGAAFAIYGRSETALDPDLEVERRIEPRAPRPRERVAVVLVVTNRGDGVLTDVRIRESLPEELTPLDGDTACASSLRPDESVTLSYTLRARPGRTVIDPPTIECVSANGRRRQTVETTARTEWHCRAPPVDVPLAQRTTAYTGQEQTDTGGEGIEFHSVRAYRSGDPLSRVDWNRLASDGRLRTIEFRETRAASVVVVLDTTASTTQRRGPDEPAGRTLARQAAERVVDGLLDDHNRVGVATVGERTGYLAPGAGRDQAIRAERLLDGTSSGLALDSLRAVRNHLPADAQVVVCSPLLDDDALTMARAFRAADHPVTLLSPSVTDPATVGGTVERIARQRRIDRARRSGVQVLDWRADDPLERTLDAARHGWSR</sequence>
<name>A0A2R4X2J6_9EURY</name>
<protein>
    <submittedName>
        <fullName evidence="2">DUF58 domain-containing protein</fullName>
    </submittedName>
</protein>
<reference evidence="2 3" key="1">
    <citation type="submission" date="2018-04" db="EMBL/GenBank/DDBJ databases">
        <title>Halococcoides cellulosivorans gen. nov., sp. nov., an extremely halophilic cellulose-utilizing haloarchaeon from hypersaline lakes.</title>
        <authorList>
            <person name="Sorokin D.Y."/>
            <person name="Toshchakov S.V."/>
            <person name="Samarov N.I."/>
            <person name="Korzhenkov A."/>
            <person name="Kublanov I.V."/>
        </authorList>
    </citation>
    <scope>NUCLEOTIDE SEQUENCE [LARGE SCALE GENOMIC DNA]</scope>
    <source>
        <strain evidence="2 3">HArcel1</strain>
    </source>
</reference>
<keyword evidence="3" id="KW-1185">Reference proteome</keyword>
<organism evidence="2 3">
    <name type="scientific">Halococcoides cellulosivorans</name>
    <dbReference type="NCBI Taxonomy" id="1679096"/>
    <lineage>
        <taxon>Archaea</taxon>
        <taxon>Methanobacteriati</taxon>
        <taxon>Methanobacteriota</taxon>
        <taxon>Stenosarchaea group</taxon>
        <taxon>Halobacteria</taxon>
        <taxon>Halobacteriales</taxon>
        <taxon>Haloarculaceae</taxon>
        <taxon>Halococcoides</taxon>
    </lineage>
</organism>
<dbReference type="AlphaFoldDB" id="A0A2R4X2J6"/>
<evidence type="ECO:0000313" key="3">
    <source>
        <dbReference type="Proteomes" id="UP000244727"/>
    </source>
</evidence>